<proteinExistence type="predicted"/>
<protein>
    <submittedName>
        <fullName evidence="1">Uncharacterized protein</fullName>
    </submittedName>
</protein>
<name>A0A8J6M1M0_9FIRM</name>
<dbReference type="Proteomes" id="UP000602260">
    <property type="component" value="Unassembled WGS sequence"/>
</dbReference>
<dbReference type="EMBL" id="JACOPN010000003">
    <property type="protein sequence ID" value="MBC5716924.1"/>
    <property type="molecule type" value="Genomic_DNA"/>
</dbReference>
<dbReference type="RefSeq" id="WP_186878246.1">
    <property type="nucleotide sequence ID" value="NZ_JACOPN010000003.1"/>
</dbReference>
<evidence type="ECO:0000313" key="2">
    <source>
        <dbReference type="Proteomes" id="UP000602260"/>
    </source>
</evidence>
<dbReference type="AlphaFoldDB" id="A0A8J6M1M0"/>
<evidence type="ECO:0000313" key="1">
    <source>
        <dbReference type="EMBL" id="MBC5716924.1"/>
    </source>
</evidence>
<comment type="caution">
    <text evidence="1">The sequence shown here is derived from an EMBL/GenBank/DDBJ whole genome shotgun (WGS) entry which is preliminary data.</text>
</comment>
<sequence>MSNARLMKPLFYDGNFNRDGKKMRAVFEREISDGTVSYRLWRSDGKPDIQYPRAENDNYLLYAEIRDYLVPLRITDFYLIDHAGYPAAVAELYGNKDARNDYFDNLRKSGDDAVLEAVRRERERIMLLGSDPACQASYIKKLFDNNVACFVESKENGGESFPDYVGALILGELDKCVALSAVYRKKGDEVAKARRAKAESEERAFCEEQNRLSEQAVQEAIRTIKDGGVLQNQTVKFYRSRYRCNAFSIVNYLMRKYGVNVPLRTQGWINEKLTSVTIENGKCEHLRYMRAKGAQCSQRFFDCMSELIHNVCAETEG</sequence>
<reference evidence="1" key="1">
    <citation type="submission" date="2020-08" db="EMBL/GenBank/DDBJ databases">
        <title>Genome public.</title>
        <authorList>
            <person name="Liu C."/>
            <person name="Sun Q."/>
        </authorList>
    </citation>
    <scope>NUCLEOTIDE SEQUENCE</scope>
    <source>
        <strain evidence="1">BX5</strain>
    </source>
</reference>
<accession>A0A8J6M1M0</accession>
<gene>
    <name evidence="1" type="ORF">H8S55_06295</name>
</gene>
<organism evidence="1 2">
    <name type="scientific">Flintibacter faecis</name>
    <dbReference type="NCBI Taxonomy" id="2763047"/>
    <lineage>
        <taxon>Bacteria</taxon>
        <taxon>Bacillati</taxon>
        <taxon>Bacillota</taxon>
        <taxon>Clostridia</taxon>
        <taxon>Eubacteriales</taxon>
        <taxon>Flintibacter</taxon>
    </lineage>
</organism>
<keyword evidence="2" id="KW-1185">Reference proteome</keyword>